<feature type="transmembrane region" description="Helical" evidence="1">
    <location>
        <begin position="6"/>
        <end position="26"/>
    </location>
</feature>
<dbReference type="Gene3D" id="1.20.120.1220">
    <property type="match status" value="1"/>
</dbReference>
<protein>
    <submittedName>
        <fullName evidence="3">Prepilin peptidase</fullName>
    </submittedName>
</protein>
<dbReference type="InterPro" id="IPR000045">
    <property type="entry name" value="Prepilin_IV_endopep_pep"/>
</dbReference>
<keyword evidence="1" id="KW-0472">Membrane</keyword>
<dbReference type="EMBL" id="BAABDF010000007">
    <property type="protein sequence ID" value="GAA3868860.1"/>
    <property type="molecule type" value="Genomic_DNA"/>
</dbReference>
<feature type="transmembrane region" description="Helical" evidence="1">
    <location>
        <begin position="142"/>
        <end position="162"/>
    </location>
</feature>
<evidence type="ECO:0000259" key="2">
    <source>
        <dbReference type="Pfam" id="PF01478"/>
    </source>
</evidence>
<dbReference type="Pfam" id="PF01478">
    <property type="entry name" value="Peptidase_A24"/>
    <property type="match status" value="1"/>
</dbReference>
<sequence>MPALSATAAMWFLVPVAILSFVAAFNDLKRMKLPNVIVIALALVYVVVGPFVLSLEQYGWGFVHAAVMYLVGMFAFMFLGVGAGDGKFAAAMSMFIPVADARMVLVIFAAYLLGAFAAHRIARRIPAVRSATPDWVSWESGKFPMGLALAGTIVHYLAWVAFGF</sequence>
<gene>
    <name evidence="3" type="ORF">GCM10022404_18690</name>
</gene>
<feature type="transmembrane region" description="Helical" evidence="1">
    <location>
        <begin position="103"/>
        <end position="122"/>
    </location>
</feature>
<organism evidence="3 4">
    <name type="scientific">Celeribacter arenosi</name>
    <dbReference type="NCBI Taxonomy" id="792649"/>
    <lineage>
        <taxon>Bacteria</taxon>
        <taxon>Pseudomonadati</taxon>
        <taxon>Pseudomonadota</taxon>
        <taxon>Alphaproteobacteria</taxon>
        <taxon>Rhodobacterales</taxon>
        <taxon>Roseobacteraceae</taxon>
        <taxon>Celeribacter</taxon>
    </lineage>
</organism>
<keyword evidence="1" id="KW-0812">Transmembrane</keyword>
<dbReference type="RefSeq" id="WP_344846650.1">
    <property type="nucleotide sequence ID" value="NZ_BAABDF010000007.1"/>
</dbReference>
<feature type="domain" description="Prepilin type IV endopeptidase peptidase" evidence="2">
    <location>
        <begin position="17"/>
        <end position="117"/>
    </location>
</feature>
<feature type="transmembrane region" description="Helical" evidence="1">
    <location>
        <begin position="33"/>
        <end position="53"/>
    </location>
</feature>
<evidence type="ECO:0000256" key="1">
    <source>
        <dbReference type="SAM" id="Phobius"/>
    </source>
</evidence>
<reference evidence="4" key="1">
    <citation type="journal article" date="2019" name="Int. J. Syst. Evol. Microbiol.">
        <title>The Global Catalogue of Microorganisms (GCM) 10K type strain sequencing project: providing services to taxonomists for standard genome sequencing and annotation.</title>
        <authorList>
            <consortium name="The Broad Institute Genomics Platform"/>
            <consortium name="The Broad Institute Genome Sequencing Center for Infectious Disease"/>
            <person name="Wu L."/>
            <person name="Ma J."/>
        </authorList>
    </citation>
    <scope>NUCLEOTIDE SEQUENCE [LARGE SCALE GENOMIC DNA]</scope>
    <source>
        <strain evidence="4">JCM 17190</strain>
    </source>
</reference>
<proteinExistence type="predicted"/>
<keyword evidence="4" id="KW-1185">Reference proteome</keyword>
<feature type="transmembrane region" description="Helical" evidence="1">
    <location>
        <begin position="59"/>
        <end position="82"/>
    </location>
</feature>
<accession>A0ABP7K8G6</accession>
<keyword evidence="1" id="KW-1133">Transmembrane helix</keyword>
<evidence type="ECO:0000313" key="3">
    <source>
        <dbReference type="EMBL" id="GAA3868860.1"/>
    </source>
</evidence>
<comment type="caution">
    <text evidence="3">The sequence shown here is derived from an EMBL/GenBank/DDBJ whole genome shotgun (WGS) entry which is preliminary data.</text>
</comment>
<evidence type="ECO:0000313" key="4">
    <source>
        <dbReference type="Proteomes" id="UP001399917"/>
    </source>
</evidence>
<name>A0ABP7K8G6_9RHOB</name>
<dbReference type="Proteomes" id="UP001399917">
    <property type="component" value="Unassembled WGS sequence"/>
</dbReference>